<dbReference type="EMBL" id="JABZGU010000181">
    <property type="protein sequence ID" value="MBF4803356.1"/>
    <property type="molecule type" value="Genomic_DNA"/>
</dbReference>
<feature type="transmembrane region" description="Helical" evidence="7">
    <location>
        <begin position="346"/>
        <end position="367"/>
    </location>
</feature>
<evidence type="ECO:0000256" key="1">
    <source>
        <dbReference type="ARBA" id="ARBA00004651"/>
    </source>
</evidence>
<sequence>MEKATVSSKATAAKKRFVFADVLTILAGIAVVMLHTSLNAFSLAHTKTWAFSLSLQAAFIYAVPIFFMLSGMNLLGYRSKYSTKTFFTKRARKTLMALIFGSVTVYLMYVLFPTKFWGAEEFAASAGIADFVKRFLTNNVNSTLWFIYSILYLYLLTPVLSLVVQKKETLLYVMALTLFVSFGLPLLEFIGVRGVYFDQLFRWAAFNSDGLFYYLLGYYVKTYYNELPKFTKNNFVLAVIFLLSSAAMFGWGLIANNFGTPLTPEMTYQSYPISIRNFLCLVQAASLFLFVLNLEPKLQEFSDAVKKCISTVSAGVLGVYLFQIPVINFLGLRLGRFPYSLLGNAFVRGVFVFVVTIVVVMAFQWLMRQVKQKFSAK</sequence>
<keyword evidence="5 7" id="KW-1133">Transmembrane helix</keyword>
<evidence type="ECO:0000256" key="5">
    <source>
        <dbReference type="ARBA" id="ARBA00022989"/>
    </source>
</evidence>
<evidence type="ECO:0000256" key="7">
    <source>
        <dbReference type="SAM" id="Phobius"/>
    </source>
</evidence>
<dbReference type="Proteomes" id="UP000787322">
    <property type="component" value="Unassembled WGS sequence"/>
</dbReference>
<accession>A0A9D5X4B7</accession>
<evidence type="ECO:0000313" key="10">
    <source>
        <dbReference type="Proteomes" id="UP000787322"/>
    </source>
</evidence>
<feature type="transmembrane region" description="Helical" evidence="7">
    <location>
        <begin position="17"/>
        <end position="38"/>
    </location>
</feature>
<organism evidence="9 10">
    <name type="scientific">Lancefieldella parvula</name>
    <dbReference type="NCBI Taxonomy" id="1382"/>
    <lineage>
        <taxon>Bacteria</taxon>
        <taxon>Bacillati</taxon>
        <taxon>Actinomycetota</taxon>
        <taxon>Coriobacteriia</taxon>
        <taxon>Coriobacteriales</taxon>
        <taxon>Atopobiaceae</taxon>
        <taxon>Lancefieldella</taxon>
    </lineage>
</organism>
<feature type="transmembrane region" description="Helical" evidence="7">
    <location>
        <begin position="274"/>
        <end position="292"/>
    </location>
</feature>
<dbReference type="AlphaFoldDB" id="A0A9D5X4B7"/>
<dbReference type="GO" id="GO:0016413">
    <property type="term" value="F:O-acetyltransferase activity"/>
    <property type="evidence" value="ECO:0007669"/>
    <property type="project" value="TreeGrafter"/>
</dbReference>
<protein>
    <submittedName>
        <fullName evidence="9">Acyltransferase</fullName>
    </submittedName>
</protein>
<reference evidence="9" key="1">
    <citation type="submission" date="2020-04" db="EMBL/GenBank/DDBJ databases">
        <title>Deep metagenomics examines the oral microbiome during advanced dental caries in children, revealing novel taxa and co-occurrences with host molecules.</title>
        <authorList>
            <person name="Baker J.L."/>
            <person name="Morton J.T."/>
            <person name="Dinis M."/>
            <person name="Alvarez R."/>
            <person name="Tran N.C."/>
            <person name="Knight R."/>
            <person name="Edlund A."/>
        </authorList>
    </citation>
    <scope>NUCLEOTIDE SEQUENCE</scope>
    <source>
        <strain evidence="9">JCVI_3_bin.11</strain>
    </source>
</reference>
<dbReference type="PANTHER" id="PTHR40074:SF2">
    <property type="entry name" value="O-ACETYLTRANSFERASE WECH"/>
    <property type="match status" value="1"/>
</dbReference>
<comment type="caution">
    <text evidence="9">The sequence shown here is derived from an EMBL/GenBank/DDBJ whole genome shotgun (WGS) entry which is preliminary data.</text>
</comment>
<evidence type="ECO:0000256" key="4">
    <source>
        <dbReference type="ARBA" id="ARBA00022692"/>
    </source>
</evidence>
<feature type="transmembrane region" description="Helical" evidence="7">
    <location>
        <begin position="58"/>
        <end position="75"/>
    </location>
</feature>
<feature type="transmembrane region" description="Helical" evidence="7">
    <location>
        <begin position="95"/>
        <end position="112"/>
    </location>
</feature>
<gene>
    <name evidence="9" type="ORF">HXK24_06040</name>
</gene>
<dbReference type="InterPro" id="IPR002656">
    <property type="entry name" value="Acyl_transf_3_dom"/>
</dbReference>
<feature type="transmembrane region" description="Helical" evidence="7">
    <location>
        <begin position="171"/>
        <end position="191"/>
    </location>
</feature>
<dbReference type="Pfam" id="PF01757">
    <property type="entry name" value="Acyl_transf_3"/>
    <property type="match status" value="1"/>
</dbReference>
<dbReference type="PANTHER" id="PTHR40074">
    <property type="entry name" value="O-ACETYLTRANSFERASE WECH"/>
    <property type="match status" value="1"/>
</dbReference>
<keyword evidence="9" id="KW-0808">Transferase</keyword>
<feature type="transmembrane region" description="Helical" evidence="7">
    <location>
        <begin position="304"/>
        <end position="326"/>
    </location>
</feature>
<evidence type="ECO:0000256" key="3">
    <source>
        <dbReference type="ARBA" id="ARBA00022475"/>
    </source>
</evidence>
<keyword evidence="6 7" id="KW-0472">Membrane</keyword>
<keyword evidence="4 7" id="KW-0812">Transmembrane</keyword>
<name>A0A9D5X4B7_9ACTN</name>
<comment type="similarity">
    <text evidence="2">Belongs to the acyltransferase 3 family.</text>
</comment>
<proteinExistence type="inferred from homology"/>
<evidence type="ECO:0000259" key="8">
    <source>
        <dbReference type="Pfam" id="PF01757"/>
    </source>
</evidence>
<dbReference type="GO" id="GO:0009246">
    <property type="term" value="P:enterobacterial common antigen biosynthetic process"/>
    <property type="evidence" value="ECO:0007669"/>
    <property type="project" value="TreeGrafter"/>
</dbReference>
<feature type="transmembrane region" description="Helical" evidence="7">
    <location>
        <begin position="203"/>
        <end position="223"/>
    </location>
</feature>
<evidence type="ECO:0000313" key="9">
    <source>
        <dbReference type="EMBL" id="MBF4803356.1"/>
    </source>
</evidence>
<feature type="transmembrane region" description="Helical" evidence="7">
    <location>
        <begin position="235"/>
        <end position="254"/>
    </location>
</feature>
<keyword evidence="9" id="KW-0012">Acyltransferase</keyword>
<evidence type="ECO:0000256" key="2">
    <source>
        <dbReference type="ARBA" id="ARBA00007400"/>
    </source>
</evidence>
<comment type="subcellular location">
    <subcellularLocation>
        <location evidence="1">Cell membrane</location>
        <topology evidence="1">Multi-pass membrane protein</topology>
    </subcellularLocation>
</comment>
<keyword evidence="3" id="KW-1003">Cell membrane</keyword>
<feature type="transmembrane region" description="Helical" evidence="7">
    <location>
        <begin position="145"/>
        <end position="164"/>
    </location>
</feature>
<evidence type="ECO:0000256" key="6">
    <source>
        <dbReference type="ARBA" id="ARBA00023136"/>
    </source>
</evidence>
<feature type="domain" description="Acyltransferase 3" evidence="8">
    <location>
        <begin position="19"/>
        <end position="363"/>
    </location>
</feature>
<dbReference type="GO" id="GO:0005886">
    <property type="term" value="C:plasma membrane"/>
    <property type="evidence" value="ECO:0007669"/>
    <property type="project" value="UniProtKB-SubCell"/>
</dbReference>